<keyword evidence="4" id="KW-0443">Lipid metabolism</keyword>
<dbReference type="AlphaFoldDB" id="A0A5F8GPR7"/>
<reference evidence="10" key="2">
    <citation type="submission" date="2025-08" db="UniProtKB">
        <authorList>
            <consortium name="Ensembl"/>
        </authorList>
    </citation>
    <scope>IDENTIFICATION</scope>
</reference>
<dbReference type="Gene3D" id="1.10.10.60">
    <property type="entry name" value="Homeodomain-like"/>
    <property type="match status" value="1"/>
</dbReference>
<reference evidence="10 11" key="1">
    <citation type="journal article" date="2007" name="Nature">
        <title>Genome of the marsupial Monodelphis domestica reveals innovation in non-coding sequences.</title>
        <authorList>
            <person name="Mikkelsen T.S."/>
            <person name="Wakefield M.J."/>
            <person name="Aken B."/>
            <person name="Amemiya C.T."/>
            <person name="Chang J.L."/>
            <person name="Duke S."/>
            <person name="Garber M."/>
            <person name="Gentles A.J."/>
            <person name="Goodstadt L."/>
            <person name="Heger A."/>
            <person name="Jurka J."/>
            <person name="Kamal M."/>
            <person name="Mauceli E."/>
            <person name="Searle S.M."/>
            <person name="Sharpe T."/>
            <person name="Baker M.L."/>
            <person name="Batzer M.A."/>
            <person name="Benos P.V."/>
            <person name="Belov K."/>
            <person name="Clamp M."/>
            <person name="Cook A."/>
            <person name="Cuff J."/>
            <person name="Das R."/>
            <person name="Davidow L."/>
            <person name="Deakin J.E."/>
            <person name="Fazzari M.J."/>
            <person name="Glass J.L."/>
            <person name="Grabherr M."/>
            <person name="Greally J.M."/>
            <person name="Gu W."/>
            <person name="Hore T.A."/>
            <person name="Huttley G.A."/>
            <person name="Kleber M."/>
            <person name="Jirtle R.L."/>
            <person name="Koina E."/>
            <person name="Lee J.T."/>
            <person name="Mahony S."/>
            <person name="Marra M.A."/>
            <person name="Miller R.D."/>
            <person name="Nicholls R.D."/>
            <person name="Oda M."/>
            <person name="Papenfuss A.T."/>
            <person name="Parra Z.E."/>
            <person name="Pollock D.D."/>
            <person name="Ray D.A."/>
            <person name="Schein J.E."/>
            <person name="Speed T.P."/>
            <person name="Thompson K."/>
            <person name="VandeBerg J.L."/>
            <person name="Wade C.M."/>
            <person name="Walker J.A."/>
            <person name="Waters P.D."/>
            <person name="Webber C."/>
            <person name="Weidman J.R."/>
            <person name="Xie X."/>
            <person name="Zody M.C."/>
            <person name="Baldwin J."/>
            <person name="Abdouelleil A."/>
            <person name="Abdulkadir J."/>
            <person name="Abebe A."/>
            <person name="Abera B."/>
            <person name="Abreu J."/>
            <person name="Acer S.C."/>
            <person name="Aftuck L."/>
            <person name="Alexander A."/>
            <person name="An P."/>
            <person name="Anderson E."/>
            <person name="Anderson S."/>
            <person name="Arachi H."/>
            <person name="Azer M."/>
            <person name="Bachantsang P."/>
            <person name="Barry A."/>
            <person name="Bayul T."/>
            <person name="Berlin A."/>
            <person name="Bessette D."/>
            <person name="Bloom T."/>
            <person name="Bloom T."/>
            <person name="Boguslavskiy L."/>
            <person name="Bonnet C."/>
            <person name="Boukhgalter B."/>
            <person name="Bourzgui I."/>
            <person name="Brown A."/>
            <person name="Cahill P."/>
            <person name="Channer S."/>
            <person name="Cheshatsang Y."/>
            <person name="Chuda L."/>
            <person name="Citroen M."/>
            <person name="Collymore A."/>
            <person name="Cooke P."/>
            <person name="Costello M."/>
            <person name="D'Aco K."/>
            <person name="Daza R."/>
            <person name="De Haan G."/>
            <person name="DeGray S."/>
            <person name="DeMaso C."/>
            <person name="Dhargay N."/>
            <person name="Dooley K."/>
            <person name="Dooley E."/>
            <person name="Doricent M."/>
            <person name="Dorje P."/>
            <person name="Dorjee K."/>
            <person name="Dupes A."/>
            <person name="Elong R."/>
            <person name="Falk J."/>
            <person name="Farina A."/>
            <person name="Faro S."/>
            <person name="Ferguson D."/>
            <person name="Fisher S."/>
            <person name="Foley C.D."/>
            <person name="Franke A."/>
            <person name="Friedrich D."/>
            <person name="Gadbois L."/>
            <person name="Gearin G."/>
            <person name="Gearin C.R."/>
            <person name="Giannoukos G."/>
            <person name="Goode T."/>
            <person name="Graham J."/>
            <person name="Grandbois E."/>
            <person name="Grewal S."/>
            <person name="Gyaltsen K."/>
            <person name="Hafez N."/>
            <person name="Hagos B."/>
            <person name="Hall J."/>
            <person name="Henson C."/>
            <person name="Hollinger A."/>
            <person name="Honan T."/>
            <person name="Huard M.D."/>
            <person name="Hughes L."/>
            <person name="Hurhula B."/>
            <person name="Husby M.E."/>
            <person name="Kamat A."/>
            <person name="Kanga B."/>
            <person name="Kashin S."/>
            <person name="Khazanovich D."/>
            <person name="Kisner P."/>
            <person name="Lance K."/>
            <person name="Lara M."/>
            <person name="Lee W."/>
            <person name="Lennon N."/>
            <person name="Letendre F."/>
            <person name="LeVine R."/>
            <person name="Lipovsky A."/>
            <person name="Liu X."/>
            <person name="Liu J."/>
            <person name="Liu S."/>
            <person name="Lokyitsang T."/>
            <person name="Lokyitsang Y."/>
            <person name="Lubonja R."/>
            <person name="Lui A."/>
            <person name="MacDonald P."/>
            <person name="Magnisalis V."/>
            <person name="Maru K."/>
            <person name="Matthews C."/>
            <person name="McCusker W."/>
            <person name="McDonough S."/>
            <person name="Mehta T."/>
            <person name="Meldrim J."/>
            <person name="Meneus L."/>
            <person name="Mihai O."/>
            <person name="Mihalev A."/>
            <person name="Mihova T."/>
            <person name="Mittelman R."/>
            <person name="Mlenga V."/>
            <person name="Montmayeur A."/>
            <person name="Mulrain L."/>
            <person name="Navidi A."/>
            <person name="Naylor J."/>
            <person name="Negash T."/>
            <person name="Nguyen T."/>
            <person name="Nguyen N."/>
            <person name="Nicol R."/>
            <person name="Norbu C."/>
            <person name="Norbu N."/>
            <person name="Novod N."/>
            <person name="O'Neill B."/>
            <person name="Osman S."/>
            <person name="Markiewicz E."/>
            <person name="Oyono O.L."/>
            <person name="Patti C."/>
            <person name="Phunkhang P."/>
            <person name="Pierre F."/>
            <person name="Priest M."/>
            <person name="Raghuraman S."/>
            <person name="Rege F."/>
            <person name="Reyes R."/>
            <person name="Rise C."/>
            <person name="Rogov P."/>
            <person name="Ross K."/>
            <person name="Ryan E."/>
            <person name="Settipalli S."/>
            <person name="Shea T."/>
            <person name="Sherpa N."/>
            <person name="Shi L."/>
            <person name="Shih D."/>
            <person name="Sparrow T."/>
            <person name="Spaulding J."/>
            <person name="Stalker J."/>
            <person name="Stange-Thomann N."/>
            <person name="Stavropoulos S."/>
            <person name="Stone C."/>
            <person name="Strader C."/>
            <person name="Tesfaye S."/>
            <person name="Thomson T."/>
            <person name="Thoulutsang Y."/>
            <person name="Thoulutsang D."/>
            <person name="Topham K."/>
            <person name="Topping I."/>
            <person name="Tsamla T."/>
            <person name="Vassiliev H."/>
            <person name="Vo A."/>
            <person name="Wangchuk T."/>
            <person name="Wangdi T."/>
            <person name="Weiand M."/>
            <person name="Wilkinson J."/>
            <person name="Wilson A."/>
            <person name="Yadav S."/>
            <person name="Young G."/>
            <person name="Yu Q."/>
            <person name="Zembek L."/>
            <person name="Zhong D."/>
            <person name="Zimmer A."/>
            <person name="Zwirko Z."/>
            <person name="Jaffe D.B."/>
            <person name="Alvarez P."/>
            <person name="Brockman W."/>
            <person name="Butler J."/>
            <person name="Chin C."/>
            <person name="Gnerre S."/>
            <person name="MacCallum I."/>
            <person name="Graves J.A."/>
            <person name="Ponting C.P."/>
            <person name="Breen M."/>
            <person name="Samollow P.B."/>
            <person name="Lander E.S."/>
            <person name="Lindblad-Toh K."/>
        </authorList>
    </citation>
    <scope>NUCLEOTIDE SEQUENCE [LARGE SCALE GENOMIC DNA]</scope>
</reference>
<evidence type="ECO:0000313" key="10">
    <source>
        <dbReference type="Ensembl" id="ENSMODP00000049449.1"/>
    </source>
</evidence>
<comment type="subcellular location">
    <subcellularLocation>
        <location evidence="1">Endoplasmic reticulum membrane</location>
        <topology evidence="1">Multi-pass membrane protein</topology>
    </subcellularLocation>
    <subcellularLocation>
        <location evidence="6 7">Nucleus</location>
    </subcellularLocation>
</comment>
<keyword evidence="6 7" id="KW-0238">DNA-binding</keyword>
<dbReference type="GO" id="GO:0005634">
    <property type="term" value="C:nucleus"/>
    <property type="evidence" value="ECO:0007669"/>
    <property type="project" value="UniProtKB-SubCell"/>
</dbReference>
<evidence type="ECO:0000256" key="5">
    <source>
        <dbReference type="ARBA" id="ARBA00049036"/>
    </source>
</evidence>
<proteinExistence type="predicted"/>
<dbReference type="GO" id="GO:0005789">
    <property type="term" value="C:endoplasmic reticulum membrane"/>
    <property type="evidence" value="ECO:0007669"/>
    <property type="project" value="UniProtKB-SubCell"/>
</dbReference>
<dbReference type="Proteomes" id="UP000002280">
    <property type="component" value="Chromosome 3"/>
</dbReference>
<dbReference type="GO" id="GO:0003677">
    <property type="term" value="F:DNA binding"/>
    <property type="evidence" value="ECO:0007669"/>
    <property type="project" value="UniProtKB-UniRule"/>
</dbReference>
<evidence type="ECO:0000256" key="2">
    <source>
        <dbReference type="ARBA" id="ARBA00004760"/>
    </source>
</evidence>
<evidence type="ECO:0000256" key="4">
    <source>
        <dbReference type="ARBA" id="ARBA00022516"/>
    </source>
</evidence>
<feature type="transmembrane region" description="Helical" evidence="8">
    <location>
        <begin position="39"/>
        <end position="56"/>
    </location>
</feature>
<keyword evidence="8" id="KW-0472">Membrane</keyword>
<evidence type="ECO:0000313" key="11">
    <source>
        <dbReference type="Proteomes" id="UP000002280"/>
    </source>
</evidence>
<dbReference type="InterPro" id="IPR009057">
    <property type="entry name" value="Homeodomain-like_sf"/>
</dbReference>
<keyword evidence="11" id="KW-1185">Reference proteome</keyword>
<evidence type="ECO:0000256" key="1">
    <source>
        <dbReference type="ARBA" id="ARBA00004477"/>
    </source>
</evidence>
<evidence type="ECO:0000256" key="7">
    <source>
        <dbReference type="RuleBase" id="RU000682"/>
    </source>
</evidence>
<dbReference type="Ensembl" id="ENSMODT00000076476.1">
    <property type="protein sequence ID" value="ENSMODP00000049449.1"/>
    <property type="gene ID" value="ENSMODG00000025633.2"/>
</dbReference>
<keyword evidence="8" id="KW-0812">Transmembrane</keyword>
<dbReference type="PROSITE" id="PS50071">
    <property type="entry name" value="HOMEOBOX_2"/>
    <property type="match status" value="1"/>
</dbReference>
<dbReference type="InterPro" id="IPR016439">
    <property type="entry name" value="Lag1/Lac1-like"/>
</dbReference>
<dbReference type="FunFam" id="1.10.10.60:FF:000020">
    <property type="entry name" value="Ceramide synthase 5"/>
    <property type="match status" value="1"/>
</dbReference>
<feature type="domain" description="Homeobox" evidence="9">
    <location>
        <begin position="83"/>
        <end position="126"/>
    </location>
</feature>
<evidence type="ECO:0000256" key="8">
    <source>
        <dbReference type="SAM" id="Phobius"/>
    </source>
</evidence>
<dbReference type="Pfam" id="PF00046">
    <property type="entry name" value="Homeodomain"/>
    <property type="match status" value="1"/>
</dbReference>
<sequence>MLVTLYESFWKDEYWLPPGYTWADLEDSDGITYPHPKDLLAVIPLTFLLIVIRYVFERAIALPLGRAMGVRDPFRIKATPNPILESFFWNQNRNPKELNHLASQCGLSVRQTQYWFRYRRNQERPLISKKFSEACWKFSFYSSTFFGGFFVFYNVSIGSFDPQPLQPTIYLWYLMELSFYFSLIFTLTFDVKRTVSMEGA</sequence>
<name>A0A5F8GPR7_MONDO</name>
<comment type="catalytic activity">
    <reaction evidence="5">
        <text>sphinganine + octadecanoyl-CoA = N-(octadecanoyl)-sphinganine + CoA + H(+)</text>
        <dbReference type="Rhea" id="RHEA:36547"/>
        <dbReference type="ChEBI" id="CHEBI:15378"/>
        <dbReference type="ChEBI" id="CHEBI:57287"/>
        <dbReference type="ChEBI" id="CHEBI:57394"/>
        <dbReference type="ChEBI" id="CHEBI:57817"/>
        <dbReference type="ChEBI" id="CHEBI:67033"/>
    </reaction>
    <physiologicalReaction direction="left-to-right" evidence="5">
        <dbReference type="Rhea" id="RHEA:36548"/>
    </physiologicalReaction>
</comment>
<feature type="transmembrane region" description="Helical" evidence="8">
    <location>
        <begin position="169"/>
        <end position="189"/>
    </location>
</feature>
<keyword evidence="4" id="KW-0444">Lipid biosynthesis</keyword>
<organism evidence="10 11">
    <name type="scientific">Monodelphis domestica</name>
    <name type="common">Gray short-tailed opossum</name>
    <dbReference type="NCBI Taxonomy" id="13616"/>
    <lineage>
        <taxon>Eukaryota</taxon>
        <taxon>Metazoa</taxon>
        <taxon>Chordata</taxon>
        <taxon>Craniata</taxon>
        <taxon>Vertebrata</taxon>
        <taxon>Euteleostomi</taxon>
        <taxon>Mammalia</taxon>
        <taxon>Metatheria</taxon>
        <taxon>Didelphimorphia</taxon>
        <taxon>Didelphidae</taxon>
        <taxon>Monodelphis</taxon>
    </lineage>
</organism>
<dbReference type="InterPro" id="IPR001356">
    <property type="entry name" value="HD"/>
</dbReference>
<comment type="pathway">
    <text evidence="2">Lipid metabolism; sphingolipid metabolism.</text>
</comment>
<keyword evidence="6 7" id="KW-0371">Homeobox</keyword>
<feature type="transmembrane region" description="Helical" evidence="8">
    <location>
        <begin position="138"/>
        <end position="157"/>
    </location>
</feature>
<protein>
    <recommendedName>
        <fullName evidence="9">Homeobox domain-containing protein</fullName>
    </recommendedName>
</protein>
<keyword evidence="8" id="KW-1133">Transmembrane helix</keyword>
<keyword evidence="6 7" id="KW-0539">Nucleus</keyword>
<dbReference type="SUPFAM" id="SSF46689">
    <property type="entry name" value="Homeodomain-like"/>
    <property type="match status" value="1"/>
</dbReference>
<comment type="pathway">
    <text evidence="3">Sphingolipid metabolism.</text>
</comment>
<dbReference type="PANTHER" id="PTHR12560">
    <property type="entry name" value="LONGEVITY ASSURANCE FACTOR 1 LAG1"/>
    <property type="match status" value="1"/>
</dbReference>
<dbReference type="GO" id="GO:0046513">
    <property type="term" value="P:ceramide biosynthetic process"/>
    <property type="evidence" value="ECO:0007669"/>
    <property type="project" value="InterPro"/>
</dbReference>
<dbReference type="GeneTree" id="ENSGT01030000234515"/>
<evidence type="ECO:0000259" key="9">
    <source>
        <dbReference type="PROSITE" id="PS50071"/>
    </source>
</evidence>
<dbReference type="CDD" id="cd00086">
    <property type="entry name" value="homeodomain"/>
    <property type="match status" value="1"/>
</dbReference>
<reference evidence="10" key="3">
    <citation type="submission" date="2025-09" db="UniProtKB">
        <authorList>
            <consortium name="Ensembl"/>
        </authorList>
    </citation>
    <scope>IDENTIFICATION</scope>
</reference>
<accession>A0A5F8GPR7</accession>
<dbReference type="GO" id="GO:0050291">
    <property type="term" value="F:sphingosine N-acyltransferase activity"/>
    <property type="evidence" value="ECO:0007669"/>
    <property type="project" value="InterPro"/>
</dbReference>
<evidence type="ECO:0000256" key="6">
    <source>
        <dbReference type="PROSITE-ProRule" id="PRU00108"/>
    </source>
</evidence>
<feature type="DNA-binding region" description="Homeobox" evidence="6">
    <location>
        <begin position="85"/>
        <end position="127"/>
    </location>
</feature>
<dbReference type="PANTHER" id="PTHR12560:SF6">
    <property type="entry name" value="CERAMIDE SYNTHASE 4"/>
    <property type="match status" value="1"/>
</dbReference>
<evidence type="ECO:0000256" key="3">
    <source>
        <dbReference type="ARBA" id="ARBA00004991"/>
    </source>
</evidence>